<proteinExistence type="predicted"/>
<name>A0A062V7E4_9PROT</name>
<sequence length="235" mass="25249">MSPPRPSLALSGAFSEDHAKAYDTQFSALSGIQACMHLLTDAYLSPLPEEARILVAGAGTGAEVRYLAPRHPGWRFTLVDPSGPMLAIARRHAEAEGFADRCSFHEAYVSETPVEAHDGATSLLVSHFLTDAAARQAYFADIAARLKPGARFINVDLSTDDNAPSFAGVMGLWMDIFRLGGQTEENRANYLNAYGKQFAAHGPEQVAQMIEAGGFTPPAPVFQAALIRGWTATRA</sequence>
<dbReference type="AlphaFoldDB" id="A0A062V7E4"/>
<dbReference type="eggNOG" id="COG2226">
    <property type="taxonomic scope" value="Bacteria"/>
</dbReference>
<evidence type="ECO:0000313" key="3">
    <source>
        <dbReference type="Proteomes" id="UP000027100"/>
    </source>
</evidence>
<dbReference type="PATRIC" id="fig|1280954.3.peg.2418"/>
<dbReference type="STRING" id="1280954.HPO_11953"/>
<dbReference type="InterPro" id="IPR029063">
    <property type="entry name" value="SAM-dependent_MTases_sf"/>
</dbReference>
<dbReference type="OrthoDB" id="213472at2"/>
<dbReference type="RefSeq" id="WP_051612562.1">
    <property type="nucleotide sequence ID" value="NZ_ARYM01000013.1"/>
</dbReference>
<dbReference type="EMBL" id="ARYM01000013">
    <property type="protein sequence ID" value="KCZ98027.1"/>
    <property type="molecule type" value="Genomic_DNA"/>
</dbReference>
<dbReference type="PROSITE" id="PS51257">
    <property type="entry name" value="PROKAR_LIPOPROTEIN"/>
    <property type="match status" value="1"/>
</dbReference>
<comment type="caution">
    <text evidence="2">The sequence shown here is derived from an EMBL/GenBank/DDBJ whole genome shotgun (WGS) entry which is preliminary data.</text>
</comment>
<feature type="domain" description="Methyltransferase" evidence="1">
    <location>
        <begin position="53"/>
        <end position="149"/>
    </location>
</feature>
<evidence type="ECO:0000313" key="2">
    <source>
        <dbReference type="EMBL" id="KCZ98027.1"/>
    </source>
</evidence>
<dbReference type="Pfam" id="PF13649">
    <property type="entry name" value="Methyltransf_25"/>
    <property type="match status" value="1"/>
</dbReference>
<gene>
    <name evidence="2" type="ORF">HPO_11953</name>
</gene>
<dbReference type="InterPro" id="IPR041698">
    <property type="entry name" value="Methyltransf_25"/>
</dbReference>
<accession>A0A062V7E4</accession>
<dbReference type="Proteomes" id="UP000027100">
    <property type="component" value="Unassembled WGS sequence"/>
</dbReference>
<dbReference type="SUPFAM" id="SSF53335">
    <property type="entry name" value="S-adenosyl-L-methionine-dependent methyltransferases"/>
    <property type="match status" value="1"/>
</dbReference>
<dbReference type="Gene3D" id="3.40.50.150">
    <property type="entry name" value="Vaccinia Virus protein VP39"/>
    <property type="match status" value="1"/>
</dbReference>
<evidence type="ECO:0000259" key="1">
    <source>
        <dbReference type="Pfam" id="PF13649"/>
    </source>
</evidence>
<reference evidence="2 3" key="1">
    <citation type="journal article" date="2014" name="Antonie Van Leeuwenhoek">
        <title>Hyphomonas beringensis sp. nov. and Hyphomonas chukchiensis sp. nov., isolated from surface seawater of the Bering Sea and Chukchi Sea.</title>
        <authorList>
            <person name="Li C."/>
            <person name="Lai Q."/>
            <person name="Li G."/>
            <person name="Dong C."/>
            <person name="Wang J."/>
            <person name="Liao Y."/>
            <person name="Shao Z."/>
        </authorList>
    </citation>
    <scope>NUCLEOTIDE SEQUENCE [LARGE SCALE GENOMIC DNA]</scope>
    <source>
        <strain evidence="2 3">PS728</strain>
    </source>
</reference>
<keyword evidence="3" id="KW-1185">Reference proteome</keyword>
<organism evidence="2 3">
    <name type="scientific">Hyphomonas polymorpha PS728</name>
    <dbReference type="NCBI Taxonomy" id="1280954"/>
    <lineage>
        <taxon>Bacteria</taxon>
        <taxon>Pseudomonadati</taxon>
        <taxon>Pseudomonadota</taxon>
        <taxon>Alphaproteobacteria</taxon>
        <taxon>Hyphomonadales</taxon>
        <taxon>Hyphomonadaceae</taxon>
        <taxon>Hyphomonas</taxon>
    </lineage>
</organism>
<protein>
    <recommendedName>
        <fullName evidence="1">Methyltransferase domain-containing protein</fullName>
    </recommendedName>
</protein>
<dbReference type="CDD" id="cd02440">
    <property type="entry name" value="AdoMet_MTases"/>
    <property type="match status" value="1"/>
</dbReference>